<dbReference type="Gene3D" id="3.40.50.720">
    <property type="entry name" value="NAD(P)-binding Rossmann-like Domain"/>
    <property type="match status" value="1"/>
</dbReference>
<keyword evidence="6" id="KW-1185">Reference proteome</keyword>
<evidence type="ECO:0000259" key="4">
    <source>
        <dbReference type="SMART" id="SM00822"/>
    </source>
</evidence>
<dbReference type="Proteomes" id="UP001595615">
    <property type="component" value="Unassembled WGS sequence"/>
</dbReference>
<feature type="domain" description="Ketoreductase" evidence="4">
    <location>
        <begin position="11"/>
        <end position="189"/>
    </location>
</feature>
<accession>A0ABV7XA34</accession>
<reference evidence="6" key="1">
    <citation type="journal article" date="2019" name="Int. J. Syst. Evol. Microbiol.">
        <title>The Global Catalogue of Microorganisms (GCM) 10K type strain sequencing project: providing services to taxonomists for standard genome sequencing and annotation.</title>
        <authorList>
            <consortium name="The Broad Institute Genomics Platform"/>
            <consortium name="The Broad Institute Genome Sequencing Center for Infectious Disease"/>
            <person name="Wu L."/>
            <person name="Ma J."/>
        </authorList>
    </citation>
    <scope>NUCLEOTIDE SEQUENCE [LARGE SCALE GENOMIC DNA]</scope>
    <source>
        <strain evidence="6">KCTC 42644</strain>
    </source>
</reference>
<evidence type="ECO:0000256" key="3">
    <source>
        <dbReference type="RuleBase" id="RU000363"/>
    </source>
</evidence>
<dbReference type="EMBL" id="JBHRXV010000009">
    <property type="protein sequence ID" value="MFC3712947.1"/>
    <property type="molecule type" value="Genomic_DNA"/>
</dbReference>
<dbReference type="InterPro" id="IPR051687">
    <property type="entry name" value="Peroxisomal_Beta-Oxidation"/>
</dbReference>
<evidence type="ECO:0000256" key="1">
    <source>
        <dbReference type="ARBA" id="ARBA00006484"/>
    </source>
</evidence>
<dbReference type="Pfam" id="PF00106">
    <property type="entry name" value="adh_short"/>
    <property type="match status" value="1"/>
</dbReference>
<dbReference type="PRINTS" id="PR00081">
    <property type="entry name" value="GDHRDH"/>
</dbReference>
<dbReference type="InterPro" id="IPR057326">
    <property type="entry name" value="KR_dom"/>
</dbReference>
<name>A0ABV7XA34_9SPHN</name>
<dbReference type="PRINTS" id="PR00080">
    <property type="entry name" value="SDRFAMILY"/>
</dbReference>
<sequence>MTADPARFDGLSVAVIGGGQGLGRRYALDLGARGAKVLVVSRSASAEAVAAEIAAAGGTAVACVADARDGEAIVAATLAAFGRIDALLVNAGITRDRGFGKMTAEDWDEVTSIHLDGAFACAKAAWQPMIDGGGGAMLFTTSGAGMHGNFGQANYAAAKAGVMGLAKSLAREGARHRIRVNAIAPMALTAMTEGVFTPELKAALSTDTVSPVALALLHPSSTATGQVIETGGGWAAAMRWERSEGVRFDDISVEGVLAAWDRITDFSDGAHYPDSIADSLGGAMPPAKR</sequence>
<dbReference type="InterPro" id="IPR036291">
    <property type="entry name" value="NAD(P)-bd_dom_sf"/>
</dbReference>
<evidence type="ECO:0000313" key="6">
    <source>
        <dbReference type="Proteomes" id="UP001595615"/>
    </source>
</evidence>
<protein>
    <submittedName>
        <fullName evidence="5">SDR family NAD(P)-dependent oxidoreductase</fullName>
    </submittedName>
</protein>
<dbReference type="InterPro" id="IPR020904">
    <property type="entry name" value="Sc_DH/Rdtase_CS"/>
</dbReference>
<dbReference type="PANTHER" id="PTHR45024:SF2">
    <property type="entry name" value="SCP2 DOMAIN-CONTAINING PROTEIN"/>
    <property type="match status" value="1"/>
</dbReference>
<proteinExistence type="inferred from homology"/>
<dbReference type="PROSITE" id="PS00061">
    <property type="entry name" value="ADH_SHORT"/>
    <property type="match status" value="1"/>
</dbReference>
<organism evidence="5 6">
    <name type="scientific">Sphingoaurantiacus capsulatus</name>
    <dbReference type="NCBI Taxonomy" id="1771310"/>
    <lineage>
        <taxon>Bacteria</taxon>
        <taxon>Pseudomonadati</taxon>
        <taxon>Pseudomonadota</taxon>
        <taxon>Alphaproteobacteria</taxon>
        <taxon>Sphingomonadales</taxon>
        <taxon>Sphingosinicellaceae</taxon>
        <taxon>Sphingoaurantiacus</taxon>
    </lineage>
</organism>
<dbReference type="RefSeq" id="WP_380860828.1">
    <property type="nucleotide sequence ID" value="NZ_JBHRXV010000009.1"/>
</dbReference>
<dbReference type="SMART" id="SM00822">
    <property type="entry name" value="PKS_KR"/>
    <property type="match status" value="1"/>
</dbReference>
<dbReference type="Gene3D" id="1.10.287.4290">
    <property type="match status" value="1"/>
</dbReference>
<dbReference type="InterPro" id="IPR002347">
    <property type="entry name" value="SDR_fam"/>
</dbReference>
<comment type="caution">
    <text evidence="5">The sequence shown here is derived from an EMBL/GenBank/DDBJ whole genome shotgun (WGS) entry which is preliminary data.</text>
</comment>
<comment type="similarity">
    <text evidence="1 3">Belongs to the short-chain dehydrogenases/reductases (SDR) family.</text>
</comment>
<keyword evidence="2" id="KW-0560">Oxidoreductase</keyword>
<gene>
    <name evidence="5" type="ORF">ACFOMD_10215</name>
</gene>
<dbReference type="PANTHER" id="PTHR45024">
    <property type="entry name" value="DEHYDROGENASES, SHORT CHAIN"/>
    <property type="match status" value="1"/>
</dbReference>
<evidence type="ECO:0000256" key="2">
    <source>
        <dbReference type="ARBA" id="ARBA00023002"/>
    </source>
</evidence>
<dbReference type="SUPFAM" id="SSF51735">
    <property type="entry name" value="NAD(P)-binding Rossmann-fold domains"/>
    <property type="match status" value="1"/>
</dbReference>
<evidence type="ECO:0000313" key="5">
    <source>
        <dbReference type="EMBL" id="MFC3712947.1"/>
    </source>
</evidence>